<reference evidence="1" key="1">
    <citation type="submission" date="2023-04" db="EMBL/GenBank/DDBJ databases">
        <title>Ambrosiozyma monospora NBRC 10751.</title>
        <authorList>
            <person name="Ichikawa N."/>
            <person name="Sato H."/>
            <person name="Tonouchi N."/>
        </authorList>
    </citation>
    <scope>NUCLEOTIDE SEQUENCE</scope>
    <source>
        <strain evidence="1">NBRC 10751</strain>
    </source>
</reference>
<name>A0ACB5SZA3_AMBMO</name>
<organism evidence="1 2">
    <name type="scientific">Ambrosiozyma monospora</name>
    <name type="common">Yeast</name>
    <name type="synonym">Endomycopsis monosporus</name>
    <dbReference type="NCBI Taxonomy" id="43982"/>
    <lineage>
        <taxon>Eukaryota</taxon>
        <taxon>Fungi</taxon>
        <taxon>Dikarya</taxon>
        <taxon>Ascomycota</taxon>
        <taxon>Saccharomycotina</taxon>
        <taxon>Pichiomycetes</taxon>
        <taxon>Pichiales</taxon>
        <taxon>Pichiaceae</taxon>
        <taxon>Ambrosiozyma</taxon>
    </lineage>
</organism>
<dbReference type="Proteomes" id="UP001165064">
    <property type="component" value="Unassembled WGS sequence"/>
</dbReference>
<protein>
    <submittedName>
        <fullName evidence="1">Unnamed protein product</fullName>
    </submittedName>
</protein>
<keyword evidence="2" id="KW-1185">Reference proteome</keyword>
<accession>A0ACB5SZA3</accession>
<evidence type="ECO:0000313" key="2">
    <source>
        <dbReference type="Proteomes" id="UP001165064"/>
    </source>
</evidence>
<dbReference type="EMBL" id="BSXS01001721">
    <property type="protein sequence ID" value="GME77053.1"/>
    <property type="molecule type" value="Genomic_DNA"/>
</dbReference>
<comment type="caution">
    <text evidence="1">The sequence shown here is derived from an EMBL/GenBank/DDBJ whole genome shotgun (WGS) entry which is preliminary data.</text>
</comment>
<evidence type="ECO:0000313" key="1">
    <source>
        <dbReference type="EMBL" id="GME77053.1"/>
    </source>
</evidence>
<gene>
    <name evidence="1" type="ORF">Amon02_000287200</name>
</gene>
<sequence>MTVLNEDEKKLIHLNPEDVVDAHANMHLVDEYNALIQKKRLQKDPETGKLLRPWTFSIVQGFFKQSDPKLDDRGFEFIEENFGLAKSSWETLIKDLHKLNEQSPDNEVYKLLFCARHGQGNHNVAVAHFGLKAWDDHYSKLTGTTLEDGTYLKWGPDPFLTKKGEAQADLLNRQWRNQITENGAPIPTKFFSSPFTRSIQTLIRTWDGIAVCKDGEDESKLLAKKRAHPLISENIRETIGEHLCDKRSPKSVIVERSAPYGFEIEDGFAEEDIYYKDDWREQLPEQALRTNAFLQQLFDQYPDEIIYSATHSGQVRAFLTATGHRAFGISTAGMIPIVVKGVRQE</sequence>
<proteinExistence type="predicted"/>